<gene>
    <name evidence="2 4" type="primary">Bm3263</name>
    <name evidence="2" type="ORF">BM_BM3263</name>
</gene>
<keyword evidence="3" id="KW-1185">Reference proteome</keyword>
<evidence type="ECO:0000313" key="3">
    <source>
        <dbReference type="Proteomes" id="UP000006672"/>
    </source>
</evidence>
<dbReference type="Gene3D" id="2.30.42.10">
    <property type="match status" value="1"/>
</dbReference>
<name>A0A4E9F494_BRUMA</name>
<reference evidence="2" key="2">
    <citation type="submission" date="2019-04" db="EMBL/GenBank/DDBJ databases">
        <authorList>
            <person name="Howe K."/>
            <person name="Paulini M."/>
            <person name="Williams G."/>
        </authorList>
    </citation>
    <scope>NUCLEOTIDE SEQUENCE [LARGE SCALE GENOMIC DNA]</scope>
    <source>
        <strain evidence="2">FR3</strain>
    </source>
</reference>
<dbReference type="AlphaFoldDB" id="A0A4E9F494"/>
<proteinExistence type="predicted"/>
<dbReference type="InterPro" id="IPR001478">
    <property type="entry name" value="PDZ"/>
</dbReference>
<protein>
    <submittedName>
        <fullName evidence="4">BMA-UGT-21</fullName>
    </submittedName>
</protein>
<sequence>MLDGSEDDDVFEEDAATSILIPPTYRITVQIDYEEGEPFGIEFGKNLTVLDVKKEMRADGILHPGDVIISINDVVVEDQVQFYDLIKRLFPMVKIEVERKLWKSPLTDLRARQIGLVAKRHHQYFIAYLHRIDGMKLGLSVRVYSKADAKERIIAGLRSASCVSTVVERKESDDSTSMSNKVLLLVGDRNPKMAPDAVKIGQREAARIRSCAGRQFPLKSILRTSSYKSPTSLQFDMKPLIMRVASDTKEPSRLMHVKKKEPSRGFLNLLFGKRSNAGNKRRDFQ</sequence>
<dbReference type="PROSITE" id="PS50106">
    <property type="entry name" value="PDZ"/>
    <property type="match status" value="1"/>
</dbReference>
<dbReference type="CTD" id="6097614"/>
<dbReference type="EMBL" id="CAAKNF010000192">
    <property type="protein sequence ID" value="VIO90895.1"/>
    <property type="molecule type" value="Genomic_DNA"/>
</dbReference>
<reference evidence="4" key="3">
    <citation type="submission" date="2019-12" db="UniProtKB">
        <authorList>
            <consortium name="WormBaseParasite"/>
        </authorList>
    </citation>
    <scope>IDENTIFICATION</scope>
</reference>
<evidence type="ECO:0000313" key="2">
    <source>
        <dbReference type="EMBL" id="VIO90895.1"/>
    </source>
</evidence>
<dbReference type="Proteomes" id="UP000006672">
    <property type="component" value="Unassembled WGS sequence"/>
</dbReference>
<evidence type="ECO:0000259" key="1">
    <source>
        <dbReference type="PROSITE" id="PS50106"/>
    </source>
</evidence>
<dbReference type="OrthoDB" id="5833969at2759"/>
<accession>A0A4E9F494</accession>
<dbReference type="RefSeq" id="XP_042932570.1">
    <property type="nucleotide sequence ID" value="XM_043076636.1"/>
</dbReference>
<organism evidence="2">
    <name type="scientific">Brugia malayi</name>
    <name type="common">Filarial nematode worm</name>
    <dbReference type="NCBI Taxonomy" id="6279"/>
    <lineage>
        <taxon>Eukaryota</taxon>
        <taxon>Metazoa</taxon>
        <taxon>Ecdysozoa</taxon>
        <taxon>Nematoda</taxon>
        <taxon>Chromadorea</taxon>
        <taxon>Rhabditida</taxon>
        <taxon>Spirurina</taxon>
        <taxon>Spiruromorpha</taxon>
        <taxon>Filarioidea</taxon>
        <taxon>Onchocercidae</taxon>
        <taxon>Brugia</taxon>
    </lineage>
</organism>
<dbReference type="STRING" id="6279.A0A5S6PJM9"/>
<dbReference type="WBParaSite" id="Bm3263b.1">
    <property type="protein sequence ID" value="Bm3263b.1"/>
    <property type="gene ID" value="WBGene00223524"/>
</dbReference>
<dbReference type="SUPFAM" id="SSF50156">
    <property type="entry name" value="PDZ domain-like"/>
    <property type="match status" value="1"/>
</dbReference>
<accession>A0A5S6PJM9</accession>
<feature type="domain" description="PDZ" evidence="1">
    <location>
        <begin position="28"/>
        <end position="101"/>
    </location>
</feature>
<dbReference type="PANTHER" id="PTHR31327">
    <property type="entry name" value="SPERM MEIOSIS PDZ DOMAIN CONTAINING PROTEINS-RELATED"/>
    <property type="match status" value="1"/>
</dbReference>
<dbReference type="GeneID" id="6097614"/>
<dbReference type="InterPro" id="IPR040264">
    <property type="entry name" value="T15H9.4-like"/>
</dbReference>
<reference evidence="3" key="1">
    <citation type="journal article" date="2007" name="Science">
        <title>Draft genome of the filarial nematode parasite Brugia malayi.</title>
        <authorList>
            <person name="Ghedin E."/>
            <person name="Wang S."/>
            <person name="Spiro D."/>
            <person name="Caler E."/>
            <person name="Zhao Q."/>
            <person name="Crabtree J."/>
            <person name="Allen J.E."/>
            <person name="Delcher A.L."/>
            <person name="Guiliano D.B."/>
            <person name="Miranda-Saavedra D."/>
            <person name="Angiuoli S.V."/>
            <person name="Creasy T."/>
            <person name="Amedeo P."/>
            <person name="Haas B."/>
            <person name="El-Sayed N.M."/>
            <person name="Wortman J.R."/>
            <person name="Feldblyum T."/>
            <person name="Tallon L."/>
            <person name="Schatz M."/>
            <person name="Shumway M."/>
            <person name="Koo H."/>
            <person name="Salzberg S.L."/>
            <person name="Schobel S."/>
            <person name="Pertea M."/>
            <person name="Pop M."/>
            <person name="White O."/>
            <person name="Barton G.J."/>
            <person name="Carlow C.K."/>
            <person name="Crawford M.J."/>
            <person name="Daub J."/>
            <person name="Dimmic M.W."/>
            <person name="Estes C.F."/>
            <person name="Foster J.M."/>
            <person name="Ganatra M."/>
            <person name="Gregory W.F."/>
            <person name="Johnson N.M."/>
            <person name="Jin J."/>
            <person name="Komuniecki R."/>
            <person name="Korf I."/>
            <person name="Kumar S."/>
            <person name="Laney S."/>
            <person name="Li B.W."/>
            <person name="Li W."/>
            <person name="Lindblom T.H."/>
            <person name="Lustigman S."/>
            <person name="Ma D."/>
            <person name="Maina C.V."/>
            <person name="Martin D.M."/>
            <person name="McCarter J.P."/>
            <person name="McReynolds L."/>
            <person name="Mitreva M."/>
            <person name="Nutman T.B."/>
            <person name="Parkinson J."/>
            <person name="Peregrin-Alvarez J.M."/>
            <person name="Poole C."/>
            <person name="Ren Q."/>
            <person name="Saunders L."/>
            <person name="Sluder A.E."/>
            <person name="Smith K."/>
            <person name="Stanke M."/>
            <person name="Unnasch T.R."/>
            <person name="Ware J."/>
            <person name="Wei A.D."/>
            <person name="Weil G."/>
            <person name="Williams D.J."/>
            <person name="Zhang Y."/>
            <person name="Williams S.A."/>
            <person name="Fraser-Liggett C."/>
            <person name="Slatko B."/>
            <person name="Blaxter M.L."/>
            <person name="Scott A.L."/>
        </authorList>
    </citation>
    <scope>NUCLEOTIDE SEQUENCE</scope>
    <source>
        <strain evidence="3">FR3</strain>
    </source>
</reference>
<dbReference type="InterPro" id="IPR036034">
    <property type="entry name" value="PDZ_sf"/>
</dbReference>
<evidence type="ECO:0000313" key="4">
    <source>
        <dbReference type="WBParaSite" id="Bm3263b.1"/>
    </source>
</evidence>
<dbReference type="SMART" id="SM00228">
    <property type="entry name" value="PDZ"/>
    <property type="match status" value="1"/>
</dbReference>